<dbReference type="Proteomes" id="UP001498771">
    <property type="component" value="Unassembled WGS sequence"/>
</dbReference>
<keyword evidence="4" id="KW-1185">Reference proteome</keyword>
<evidence type="ECO:0000313" key="4">
    <source>
        <dbReference type="Proteomes" id="UP001498771"/>
    </source>
</evidence>
<dbReference type="InterPro" id="IPR010259">
    <property type="entry name" value="S8pro/Inhibitor_I9"/>
</dbReference>
<dbReference type="PANTHER" id="PTHR28288">
    <property type="entry name" value="PROTEASE B INHIBITOR 2"/>
    <property type="match status" value="1"/>
</dbReference>
<evidence type="ECO:0000256" key="1">
    <source>
        <dbReference type="ARBA" id="ARBA00038069"/>
    </source>
</evidence>
<dbReference type="InterPro" id="IPR052471">
    <property type="entry name" value="PBI_I9"/>
</dbReference>
<dbReference type="InterPro" id="IPR037045">
    <property type="entry name" value="S8pro/Inhibitor_I9_sf"/>
</dbReference>
<protein>
    <submittedName>
        <fullName evidence="3">Peptidase inhibitor I9</fullName>
    </submittedName>
</protein>
<dbReference type="Pfam" id="PF05922">
    <property type="entry name" value="Inhibitor_I9"/>
    <property type="match status" value="1"/>
</dbReference>
<organism evidence="3 4">
    <name type="scientific">Myxozyma melibiosi</name>
    <dbReference type="NCBI Taxonomy" id="54550"/>
    <lineage>
        <taxon>Eukaryota</taxon>
        <taxon>Fungi</taxon>
        <taxon>Dikarya</taxon>
        <taxon>Ascomycota</taxon>
        <taxon>Saccharomycotina</taxon>
        <taxon>Lipomycetes</taxon>
        <taxon>Lipomycetales</taxon>
        <taxon>Lipomycetaceae</taxon>
        <taxon>Myxozyma</taxon>
    </lineage>
</organism>
<reference evidence="3 4" key="1">
    <citation type="submission" date="2024-03" db="EMBL/GenBank/DDBJ databases">
        <title>Genome-scale model development and genomic sequencing of the oleaginous clade Lipomyces.</title>
        <authorList>
            <consortium name="Lawrence Berkeley National Laboratory"/>
            <person name="Czajka J.J."/>
            <person name="Han Y."/>
            <person name="Kim J."/>
            <person name="Mondo S.J."/>
            <person name="Hofstad B.A."/>
            <person name="Robles A."/>
            <person name="Haridas S."/>
            <person name="Riley R."/>
            <person name="LaButti K."/>
            <person name="Pangilinan J."/>
            <person name="Andreopoulos W."/>
            <person name="Lipzen A."/>
            <person name="Yan J."/>
            <person name="Wang M."/>
            <person name="Ng V."/>
            <person name="Grigoriev I.V."/>
            <person name="Spatafora J.W."/>
            <person name="Magnuson J.K."/>
            <person name="Baker S.E."/>
            <person name="Pomraning K.R."/>
        </authorList>
    </citation>
    <scope>NUCLEOTIDE SEQUENCE [LARGE SCALE GENOMIC DNA]</scope>
    <source>
        <strain evidence="3 4">Phaff 52-87</strain>
    </source>
</reference>
<dbReference type="Gene3D" id="3.30.70.80">
    <property type="entry name" value="Peptidase S8 propeptide/proteinase inhibitor I9"/>
    <property type="match status" value="1"/>
</dbReference>
<proteinExistence type="inferred from homology"/>
<evidence type="ECO:0000259" key="2">
    <source>
        <dbReference type="Pfam" id="PF05922"/>
    </source>
</evidence>
<sequence>MAGNSYILRFKEDASDDEVSKTKKELTDSGAEITHEYSLIKAVSVNLPETEVGTFEAHEHVAGIEKDQEVKALDK</sequence>
<dbReference type="EMBL" id="JBBJBU010000012">
    <property type="protein sequence ID" value="KAK7203422.1"/>
    <property type="molecule type" value="Genomic_DNA"/>
</dbReference>
<feature type="domain" description="Inhibitor I9" evidence="2">
    <location>
        <begin position="6"/>
        <end position="71"/>
    </location>
</feature>
<accession>A0ABR1F0P3</accession>
<dbReference type="PANTHER" id="PTHR28288:SF2">
    <property type="entry name" value="PROTEASE B INHIBITOR 2"/>
    <property type="match status" value="1"/>
</dbReference>
<comment type="similarity">
    <text evidence="1">Belongs to the protease inhibitor I9 family.</text>
</comment>
<dbReference type="SUPFAM" id="SSF54897">
    <property type="entry name" value="Protease propeptides/inhibitors"/>
    <property type="match status" value="1"/>
</dbReference>
<comment type="caution">
    <text evidence="3">The sequence shown here is derived from an EMBL/GenBank/DDBJ whole genome shotgun (WGS) entry which is preliminary data.</text>
</comment>
<dbReference type="RefSeq" id="XP_064766455.1">
    <property type="nucleotide sequence ID" value="XM_064914297.1"/>
</dbReference>
<dbReference type="GeneID" id="90039809"/>
<gene>
    <name evidence="3" type="ORF">BZA70DRAFT_291452</name>
</gene>
<evidence type="ECO:0000313" key="3">
    <source>
        <dbReference type="EMBL" id="KAK7203422.1"/>
    </source>
</evidence>
<name>A0ABR1F0P3_9ASCO</name>